<reference evidence="1" key="1">
    <citation type="submission" date="2020-11" db="EMBL/GenBank/DDBJ databases">
        <authorList>
            <person name="Tran Van P."/>
        </authorList>
    </citation>
    <scope>NUCLEOTIDE SEQUENCE</scope>
</reference>
<dbReference type="EMBL" id="OB686266">
    <property type="protein sequence ID" value="CAD7237267.1"/>
    <property type="molecule type" value="Genomic_DNA"/>
</dbReference>
<organism evidence="1">
    <name type="scientific">Cyprideis torosa</name>
    <dbReference type="NCBI Taxonomy" id="163714"/>
    <lineage>
        <taxon>Eukaryota</taxon>
        <taxon>Metazoa</taxon>
        <taxon>Ecdysozoa</taxon>
        <taxon>Arthropoda</taxon>
        <taxon>Crustacea</taxon>
        <taxon>Oligostraca</taxon>
        <taxon>Ostracoda</taxon>
        <taxon>Podocopa</taxon>
        <taxon>Podocopida</taxon>
        <taxon>Cytherocopina</taxon>
        <taxon>Cytheroidea</taxon>
        <taxon>Cytherideidae</taxon>
        <taxon>Cyprideis</taxon>
    </lineage>
</organism>
<dbReference type="AlphaFoldDB" id="A0A7R8WUV2"/>
<accession>A0A7R8WUV2</accession>
<name>A0A7R8WUV2_9CRUS</name>
<sequence length="69" mass="7632">MEGWHAIIFGQQVDDCIVSARRNTIRSLAPPPTVPMMQMAAQTQGHLSPALGNTPVVTCRPWEHPCPPW</sequence>
<protein>
    <submittedName>
        <fullName evidence="1">Uncharacterized protein</fullName>
    </submittedName>
</protein>
<evidence type="ECO:0000313" key="1">
    <source>
        <dbReference type="EMBL" id="CAD7237267.1"/>
    </source>
</evidence>
<proteinExistence type="predicted"/>
<gene>
    <name evidence="1" type="ORF">CTOB1V02_LOCUS15082</name>
</gene>